<protein>
    <submittedName>
        <fullName evidence="4">NADH:flavin oxidoreductase</fullName>
    </submittedName>
</protein>
<reference evidence="5" key="1">
    <citation type="submission" date="2018-10" db="EMBL/GenBank/DDBJ databases">
        <title>FDA dAtabase for Regulatory Grade micrObial Sequences (FDA-ARGOS): Supporting development and validation of Infectious Disease Dx tests.</title>
        <authorList>
            <person name="Minogue T."/>
            <person name="Wolcott M."/>
            <person name="Wasieloski L."/>
            <person name="Aguilar W."/>
            <person name="Moore D."/>
            <person name="Tallon L."/>
            <person name="Sadzewicz L."/>
            <person name="Sengamalay N."/>
            <person name="Ott S."/>
            <person name="Godinez A."/>
            <person name="Nagaraj S."/>
            <person name="Vavikolanu K."/>
            <person name="Vyas G."/>
            <person name="Nadendla S."/>
            <person name="George J."/>
            <person name="Sichtig H."/>
        </authorList>
    </citation>
    <scope>NUCLEOTIDE SEQUENCE [LARGE SCALE GENOMIC DNA]</scope>
    <source>
        <strain evidence="5">FDAARGOS_343</strain>
    </source>
</reference>
<dbReference type="Proteomes" id="UP000319837">
    <property type="component" value="Unassembled WGS sequence"/>
</dbReference>
<feature type="domain" description="NADH:flavin oxidoreductase/NADH oxidase N-terminal" evidence="3">
    <location>
        <begin position="6"/>
        <end position="342"/>
    </location>
</feature>
<accession>A0A553SNE4</accession>
<keyword evidence="1" id="KW-0285">Flavoprotein</keyword>
<name>A0A553SNE4_NIACI</name>
<sequence>MGKNILFHSYKINNTVINNRVGVAPMTRISATEEGYITDKMIKYYRSFAKGGFGLIITEGTYIDDQNSQTYRNQPGIAFEGQAQAWKKVVDAVHAEGGKIFMQLQHTGPLSQGNRFTEKKIAPSAIQPKGEQLTFYLGEGKFTVPREITKAEMNAVKNNFVEAAKRAESVGFDGVELHGANGYLLDSFLTEYTNQRTDEYGGSTENRVRFLVEISREVTKAVGSDFIVGMRISQSKVNDYFYKWSGKKEDANIIFTSLGQSGLDYIHVTEYDALQPAFAEGEETLVSLAKKYSLLPIIANGQLENVENAINMLKSGDADLIALGKGALADHDWVRKVENEVELSVFNPTAVLHPVADIKDFEME</sequence>
<evidence type="ECO:0000256" key="2">
    <source>
        <dbReference type="ARBA" id="ARBA00023002"/>
    </source>
</evidence>
<dbReference type="RefSeq" id="WP_185766760.1">
    <property type="nucleotide sequence ID" value="NZ_RIBP01000004.1"/>
</dbReference>
<evidence type="ECO:0000313" key="4">
    <source>
        <dbReference type="EMBL" id="TRZ38502.1"/>
    </source>
</evidence>
<dbReference type="AlphaFoldDB" id="A0A553SNE4"/>
<evidence type="ECO:0000313" key="5">
    <source>
        <dbReference type="Proteomes" id="UP000319837"/>
    </source>
</evidence>
<comment type="caution">
    <text evidence="4">The sequence shown here is derived from an EMBL/GenBank/DDBJ whole genome shotgun (WGS) entry which is preliminary data.</text>
</comment>
<dbReference type="InterPro" id="IPR013785">
    <property type="entry name" value="Aldolase_TIM"/>
</dbReference>
<dbReference type="PANTHER" id="PTHR43656">
    <property type="entry name" value="BINDING OXIDOREDUCTASE, PUTATIVE (AFU_ORTHOLOGUE AFUA_2G08260)-RELATED"/>
    <property type="match status" value="1"/>
</dbReference>
<dbReference type="GO" id="GO:0016491">
    <property type="term" value="F:oxidoreductase activity"/>
    <property type="evidence" value="ECO:0007669"/>
    <property type="project" value="UniProtKB-KW"/>
</dbReference>
<dbReference type="GO" id="GO:0010181">
    <property type="term" value="F:FMN binding"/>
    <property type="evidence" value="ECO:0007669"/>
    <property type="project" value="InterPro"/>
</dbReference>
<gene>
    <name evidence="4" type="ORF">CEQ21_24250</name>
</gene>
<dbReference type="Pfam" id="PF00724">
    <property type="entry name" value="Oxidored_FMN"/>
    <property type="match status" value="1"/>
</dbReference>
<dbReference type="EMBL" id="RIBP01000004">
    <property type="protein sequence ID" value="TRZ38502.1"/>
    <property type="molecule type" value="Genomic_DNA"/>
</dbReference>
<organism evidence="4 5">
    <name type="scientific">Niallia circulans</name>
    <name type="common">Bacillus circulans</name>
    <dbReference type="NCBI Taxonomy" id="1397"/>
    <lineage>
        <taxon>Bacteria</taxon>
        <taxon>Bacillati</taxon>
        <taxon>Bacillota</taxon>
        <taxon>Bacilli</taxon>
        <taxon>Bacillales</taxon>
        <taxon>Bacillaceae</taxon>
        <taxon>Niallia</taxon>
    </lineage>
</organism>
<evidence type="ECO:0000259" key="3">
    <source>
        <dbReference type="Pfam" id="PF00724"/>
    </source>
</evidence>
<dbReference type="InterPro" id="IPR051799">
    <property type="entry name" value="NADH_flavin_oxidoreductase"/>
</dbReference>
<evidence type="ECO:0000256" key="1">
    <source>
        <dbReference type="ARBA" id="ARBA00022630"/>
    </source>
</evidence>
<dbReference type="PANTHER" id="PTHR43656:SF2">
    <property type="entry name" value="BINDING OXIDOREDUCTASE, PUTATIVE (AFU_ORTHOLOGUE AFUA_2G08260)-RELATED"/>
    <property type="match status" value="1"/>
</dbReference>
<dbReference type="Gene3D" id="3.20.20.70">
    <property type="entry name" value="Aldolase class I"/>
    <property type="match status" value="1"/>
</dbReference>
<dbReference type="CDD" id="cd02803">
    <property type="entry name" value="OYE_like_FMN_family"/>
    <property type="match status" value="1"/>
</dbReference>
<proteinExistence type="predicted"/>
<dbReference type="InterPro" id="IPR001155">
    <property type="entry name" value="OxRdtase_FMN_N"/>
</dbReference>
<dbReference type="SUPFAM" id="SSF51395">
    <property type="entry name" value="FMN-linked oxidoreductases"/>
    <property type="match status" value="1"/>
</dbReference>
<keyword evidence="2" id="KW-0560">Oxidoreductase</keyword>